<keyword evidence="3" id="KW-1185">Reference proteome</keyword>
<protein>
    <submittedName>
        <fullName evidence="2">Uncharacterized protein</fullName>
    </submittedName>
</protein>
<dbReference type="EMBL" id="CAJVAX010000003">
    <property type="protein sequence ID" value="CAG7615290.1"/>
    <property type="molecule type" value="Genomic_DNA"/>
</dbReference>
<dbReference type="Proteomes" id="UP001153328">
    <property type="component" value="Unassembled WGS sequence"/>
</dbReference>
<evidence type="ECO:0000313" key="3">
    <source>
        <dbReference type="Proteomes" id="UP001153328"/>
    </source>
</evidence>
<gene>
    <name evidence="2" type="ORF">SBRY_110048</name>
</gene>
<accession>A0A9W4GX53</accession>
<keyword evidence="1" id="KW-0812">Transmembrane</keyword>
<feature type="transmembrane region" description="Helical" evidence="1">
    <location>
        <begin position="6"/>
        <end position="25"/>
    </location>
</feature>
<evidence type="ECO:0000313" key="2">
    <source>
        <dbReference type="EMBL" id="CAG7615290.1"/>
    </source>
</evidence>
<keyword evidence="1" id="KW-1133">Transmembrane helix</keyword>
<evidence type="ECO:0000256" key="1">
    <source>
        <dbReference type="SAM" id="Phobius"/>
    </source>
</evidence>
<dbReference type="AlphaFoldDB" id="A0A9W4GX53"/>
<reference evidence="2" key="1">
    <citation type="submission" date="2021-06" db="EMBL/GenBank/DDBJ databases">
        <authorList>
            <person name="Arsene-Ploetze F."/>
        </authorList>
    </citation>
    <scope>NUCLEOTIDE SEQUENCE</scope>
    <source>
        <strain evidence="2">SBRY1</strain>
    </source>
</reference>
<dbReference type="RefSeq" id="WP_205046791.1">
    <property type="nucleotide sequence ID" value="NZ_CAJVAX010000003.1"/>
</dbReference>
<keyword evidence="1" id="KW-0472">Membrane</keyword>
<organism evidence="2 3">
    <name type="scientific">Actinacidiphila bryophytorum</name>
    <dbReference type="NCBI Taxonomy" id="1436133"/>
    <lineage>
        <taxon>Bacteria</taxon>
        <taxon>Bacillati</taxon>
        <taxon>Actinomycetota</taxon>
        <taxon>Actinomycetes</taxon>
        <taxon>Kitasatosporales</taxon>
        <taxon>Streptomycetaceae</taxon>
        <taxon>Actinacidiphila</taxon>
    </lineage>
</organism>
<proteinExistence type="predicted"/>
<comment type="caution">
    <text evidence="2">The sequence shown here is derived from an EMBL/GenBank/DDBJ whole genome shotgun (WGS) entry which is preliminary data.</text>
</comment>
<name>A0A9W4GX53_9ACTN</name>
<sequence>MDYVSAIVPPLVMAIFFTCVIVTMIKHQGGANKAREDAAVDAAFAQAEAARQTAAKDS</sequence>